<dbReference type="InterPro" id="IPR038330">
    <property type="entry name" value="TspO/MBR-related_sf"/>
</dbReference>
<reference evidence="7 8" key="1">
    <citation type="journal article" date="2016" name="Nat. Commun.">
        <title>Thousands of microbial genomes shed light on interconnected biogeochemical processes in an aquifer system.</title>
        <authorList>
            <person name="Anantharaman K."/>
            <person name="Brown C.T."/>
            <person name="Hug L.A."/>
            <person name="Sharon I."/>
            <person name="Castelle C.J."/>
            <person name="Probst A.J."/>
            <person name="Thomas B.C."/>
            <person name="Singh A."/>
            <person name="Wilkins M.J."/>
            <person name="Karaoz U."/>
            <person name="Brodie E.L."/>
            <person name="Williams K.H."/>
            <person name="Hubbard S.S."/>
            <person name="Banfield J.F."/>
        </authorList>
    </citation>
    <scope>NUCLEOTIDE SEQUENCE [LARGE SCALE GENOMIC DNA]</scope>
</reference>
<dbReference type="Gene3D" id="2.60.40.1120">
    <property type="entry name" value="Carboxypeptidase-like, regulatory domain"/>
    <property type="match status" value="1"/>
</dbReference>
<comment type="subcellular location">
    <subcellularLocation>
        <location evidence="1">Membrane</location>
        <topology evidence="1">Multi-pass membrane protein</topology>
    </subcellularLocation>
</comment>
<dbReference type="GO" id="GO:0030246">
    <property type="term" value="F:carbohydrate binding"/>
    <property type="evidence" value="ECO:0007669"/>
    <property type="project" value="InterPro"/>
</dbReference>
<feature type="transmembrane region" description="Helical" evidence="6">
    <location>
        <begin position="47"/>
        <end position="69"/>
    </location>
</feature>
<sequence length="428" mass="47390">MKLNNFFKLIITVVISELAGLIGAVFTTPSISTWYATLPKPALNPPAWVFAPVWTILFALIGIALFLVWKQDWKVVNPLWEKGRKAWNPWSERLWTGDLQRFNTIAVFAVQYLLNIFWSYVFFGLHRPGAAFFVIIALWTGILYTMINFYRISKLAAWLLVPYILWVSFAGYLNYSIWQLAPAAPQTMYCTQEAKLCPDGSYVGRSGPMCEFAACPSPVTLAVLSATIGQKVSGLGVTLTPLALLEDSRCPADVQCIWAGIVKVQVKIQSGAGESIMIFELDKPVTGSAEQIILAEVLPQPKGGVKIKDNEYIFHFEITKRPEAPAATSGITGYIHMGPTCPVERIPPDPSCADKPYANASLVATNAEGRQYKDQTDADGQFRLMVPLGRYTIKVSPINILPRCEEKQVEVTTKQLASVDISCDTGIR</sequence>
<dbReference type="CDD" id="cd15904">
    <property type="entry name" value="TSPO_MBR"/>
    <property type="match status" value="1"/>
</dbReference>
<evidence type="ECO:0000256" key="6">
    <source>
        <dbReference type="SAM" id="Phobius"/>
    </source>
</evidence>
<dbReference type="AlphaFoldDB" id="A0A1F5PG68"/>
<gene>
    <name evidence="7" type="ORF">A2722_04055</name>
</gene>
<dbReference type="Proteomes" id="UP000178377">
    <property type="component" value="Unassembled WGS sequence"/>
</dbReference>
<feature type="transmembrane region" description="Helical" evidence="6">
    <location>
        <begin position="129"/>
        <end position="150"/>
    </location>
</feature>
<dbReference type="STRING" id="1817828.A2722_04055"/>
<dbReference type="InterPro" id="IPR013784">
    <property type="entry name" value="Carb-bd-like_fold"/>
</dbReference>
<dbReference type="PANTHER" id="PTHR10057">
    <property type="entry name" value="PERIPHERAL-TYPE BENZODIAZEPINE RECEPTOR"/>
    <property type="match status" value="1"/>
</dbReference>
<evidence type="ECO:0000256" key="2">
    <source>
        <dbReference type="ARBA" id="ARBA00007524"/>
    </source>
</evidence>
<evidence type="ECO:0000313" key="7">
    <source>
        <dbReference type="EMBL" id="OGE88895.1"/>
    </source>
</evidence>
<keyword evidence="4 6" id="KW-1133">Transmembrane helix</keyword>
<accession>A0A1F5PG68</accession>
<dbReference type="PANTHER" id="PTHR10057:SF0">
    <property type="entry name" value="TRANSLOCATOR PROTEIN"/>
    <property type="match status" value="1"/>
</dbReference>
<organism evidence="7 8">
    <name type="scientific">Candidatus Doudnabacteria bacterium RIFCSPHIGHO2_01_FULL_50_11</name>
    <dbReference type="NCBI Taxonomy" id="1817828"/>
    <lineage>
        <taxon>Bacteria</taxon>
        <taxon>Candidatus Doudnaibacteriota</taxon>
    </lineage>
</organism>
<dbReference type="GO" id="GO:0033013">
    <property type="term" value="P:tetrapyrrole metabolic process"/>
    <property type="evidence" value="ECO:0007669"/>
    <property type="project" value="UniProtKB-ARBA"/>
</dbReference>
<dbReference type="InterPro" id="IPR004307">
    <property type="entry name" value="TspO_MBR"/>
</dbReference>
<name>A0A1F5PG68_9BACT</name>
<feature type="transmembrane region" description="Helical" evidence="6">
    <location>
        <begin position="102"/>
        <end position="123"/>
    </location>
</feature>
<feature type="transmembrane region" description="Helical" evidence="6">
    <location>
        <begin position="157"/>
        <end position="178"/>
    </location>
</feature>
<evidence type="ECO:0008006" key="9">
    <source>
        <dbReference type="Google" id="ProtNLM"/>
    </source>
</evidence>
<proteinExistence type="inferred from homology"/>
<dbReference type="FunFam" id="1.20.1260.100:FF:000001">
    <property type="entry name" value="translocator protein 2"/>
    <property type="match status" value="1"/>
</dbReference>
<feature type="transmembrane region" description="Helical" evidence="6">
    <location>
        <begin position="7"/>
        <end position="27"/>
    </location>
</feature>
<keyword evidence="3 6" id="KW-0812">Transmembrane</keyword>
<keyword evidence="5 6" id="KW-0472">Membrane</keyword>
<evidence type="ECO:0000256" key="4">
    <source>
        <dbReference type="ARBA" id="ARBA00022989"/>
    </source>
</evidence>
<protein>
    <recommendedName>
        <fullName evidence="9">Carboxypeptidase regulatory-like domain-containing protein</fullName>
    </recommendedName>
</protein>
<comment type="caution">
    <text evidence="7">The sequence shown here is derived from an EMBL/GenBank/DDBJ whole genome shotgun (WGS) entry which is preliminary data.</text>
</comment>
<dbReference type="EMBL" id="MFEO01000028">
    <property type="protein sequence ID" value="OGE88895.1"/>
    <property type="molecule type" value="Genomic_DNA"/>
</dbReference>
<dbReference type="Gene3D" id="1.20.1260.100">
    <property type="entry name" value="TspO/MBR protein"/>
    <property type="match status" value="1"/>
</dbReference>
<evidence type="ECO:0000256" key="1">
    <source>
        <dbReference type="ARBA" id="ARBA00004141"/>
    </source>
</evidence>
<evidence type="ECO:0000256" key="5">
    <source>
        <dbReference type="ARBA" id="ARBA00023136"/>
    </source>
</evidence>
<dbReference type="Pfam" id="PF03073">
    <property type="entry name" value="TspO_MBR"/>
    <property type="match status" value="1"/>
</dbReference>
<comment type="similarity">
    <text evidence="2">Belongs to the TspO/BZRP family.</text>
</comment>
<dbReference type="GO" id="GO:0016020">
    <property type="term" value="C:membrane"/>
    <property type="evidence" value="ECO:0007669"/>
    <property type="project" value="UniProtKB-SubCell"/>
</dbReference>
<evidence type="ECO:0000313" key="8">
    <source>
        <dbReference type="Proteomes" id="UP000178377"/>
    </source>
</evidence>
<dbReference type="SUPFAM" id="SSF49452">
    <property type="entry name" value="Starch-binding domain-like"/>
    <property type="match status" value="1"/>
</dbReference>
<evidence type="ECO:0000256" key="3">
    <source>
        <dbReference type="ARBA" id="ARBA00022692"/>
    </source>
</evidence>